<dbReference type="Proteomes" id="UP000756132">
    <property type="component" value="Chromosome 5"/>
</dbReference>
<dbReference type="PANTHER" id="PTHR37285">
    <property type="entry name" value="SPORE WALL MATURATION PROTEIN DIT1"/>
    <property type="match status" value="1"/>
</dbReference>
<evidence type="ECO:0000313" key="1">
    <source>
        <dbReference type="EMBL" id="UJO17170.1"/>
    </source>
</evidence>
<sequence length="142" mass="16171">MPWKRNSCQCPPGAYVTINSDGLVYNDILSITDEDVYHYGSGLRQMAVTKGFNRLKFLRMMDLIGLHDSPDMTKEQYLATVGMSRKTLAEKYGDPDFNARQAILKDPDMDLTYCGYTICLEEDLHYTPVKLKRSAAMLTDEL</sequence>
<dbReference type="OrthoDB" id="429813at2759"/>
<dbReference type="Pfam" id="PF05141">
    <property type="entry name" value="DIT1_PvcA"/>
    <property type="match status" value="1"/>
</dbReference>
<dbReference type="KEGG" id="ffu:CLAFUR5_06557"/>
<reference evidence="1" key="2">
    <citation type="journal article" date="2022" name="Microb. Genom.">
        <title>A chromosome-scale genome assembly of the tomato pathogen Cladosporium fulvum reveals a compartmentalized genome architecture and the presence of a dispensable chromosome.</title>
        <authorList>
            <person name="Zaccaron A.Z."/>
            <person name="Chen L.H."/>
            <person name="Samaras A."/>
            <person name="Stergiopoulos I."/>
        </authorList>
    </citation>
    <scope>NUCLEOTIDE SEQUENCE</scope>
    <source>
        <strain evidence="1">Race5_Kim</strain>
    </source>
</reference>
<name>A0A9Q8LGX3_PASFU</name>
<dbReference type="InterPro" id="IPR007817">
    <property type="entry name" value="Isocyanide_synthase_DIT1"/>
</dbReference>
<evidence type="ECO:0000313" key="2">
    <source>
        <dbReference type="Proteomes" id="UP000756132"/>
    </source>
</evidence>
<dbReference type="EMBL" id="CP090167">
    <property type="protein sequence ID" value="UJO17170.1"/>
    <property type="molecule type" value="Genomic_DNA"/>
</dbReference>
<gene>
    <name evidence="1" type="ORF">CLAFUR5_06557</name>
</gene>
<reference evidence="1" key="1">
    <citation type="submission" date="2021-12" db="EMBL/GenBank/DDBJ databases">
        <authorList>
            <person name="Zaccaron A."/>
            <person name="Stergiopoulos I."/>
        </authorList>
    </citation>
    <scope>NUCLEOTIDE SEQUENCE</scope>
    <source>
        <strain evidence="1">Race5_Kim</strain>
    </source>
</reference>
<keyword evidence="2" id="KW-1185">Reference proteome</keyword>
<dbReference type="RefSeq" id="XP_047761536.1">
    <property type="nucleotide sequence ID" value="XM_047905705.1"/>
</dbReference>
<accession>A0A9Q8LGX3</accession>
<dbReference type="GeneID" id="71986435"/>
<dbReference type="AlphaFoldDB" id="A0A9Q8LGX3"/>
<organism evidence="1 2">
    <name type="scientific">Passalora fulva</name>
    <name type="common">Tomato leaf mold</name>
    <name type="synonym">Cladosporium fulvum</name>
    <dbReference type="NCBI Taxonomy" id="5499"/>
    <lineage>
        <taxon>Eukaryota</taxon>
        <taxon>Fungi</taxon>
        <taxon>Dikarya</taxon>
        <taxon>Ascomycota</taxon>
        <taxon>Pezizomycotina</taxon>
        <taxon>Dothideomycetes</taxon>
        <taxon>Dothideomycetidae</taxon>
        <taxon>Mycosphaerellales</taxon>
        <taxon>Mycosphaerellaceae</taxon>
        <taxon>Fulvia</taxon>
    </lineage>
</organism>
<dbReference type="PANTHER" id="PTHR37285:SF5">
    <property type="entry name" value="SPORE WALL MATURATION PROTEIN DIT1"/>
    <property type="match status" value="1"/>
</dbReference>
<proteinExistence type="predicted"/>
<protein>
    <submittedName>
        <fullName evidence="1">Isocyanide synthase xanB</fullName>
    </submittedName>
</protein>